<accession>A0A8R2R0N8</accession>
<dbReference type="Proteomes" id="UP000005204">
    <property type="component" value="Unassembled WGS sequence"/>
</dbReference>
<evidence type="ECO:0000313" key="1">
    <source>
        <dbReference type="EnsemblMetazoa" id="XP_037869855.1"/>
    </source>
</evidence>
<evidence type="ECO:0008006" key="3">
    <source>
        <dbReference type="Google" id="ProtNLM"/>
    </source>
</evidence>
<reference evidence="2" key="1">
    <citation type="journal article" date="2008" name="Insect Biochem. Mol. Biol.">
        <title>The genome of a lepidopteran model insect, the silkworm Bombyx mori.</title>
        <authorList>
            <consortium name="International Silkworm Genome Consortium"/>
        </authorList>
    </citation>
    <scope>NUCLEOTIDE SEQUENCE [LARGE SCALE GENOMIC DNA]</scope>
    <source>
        <strain evidence="2">p50T</strain>
    </source>
</reference>
<reference evidence="1" key="2">
    <citation type="submission" date="2022-06" db="UniProtKB">
        <authorList>
            <consortium name="EnsemblMetazoa"/>
        </authorList>
    </citation>
    <scope>IDENTIFICATION</scope>
    <source>
        <strain evidence="1">p50T (Dazao)</strain>
    </source>
</reference>
<name>A0A8R2R0N8_BOMMO</name>
<keyword evidence="2" id="KW-1185">Reference proteome</keyword>
<evidence type="ECO:0000313" key="2">
    <source>
        <dbReference type="Proteomes" id="UP000005204"/>
    </source>
</evidence>
<organism evidence="1 2">
    <name type="scientific">Bombyx mori</name>
    <name type="common">Silk moth</name>
    <dbReference type="NCBI Taxonomy" id="7091"/>
    <lineage>
        <taxon>Eukaryota</taxon>
        <taxon>Metazoa</taxon>
        <taxon>Ecdysozoa</taxon>
        <taxon>Arthropoda</taxon>
        <taxon>Hexapoda</taxon>
        <taxon>Insecta</taxon>
        <taxon>Pterygota</taxon>
        <taxon>Neoptera</taxon>
        <taxon>Endopterygota</taxon>
        <taxon>Lepidoptera</taxon>
        <taxon>Glossata</taxon>
        <taxon>Ditrysia</taxon>
        <taxon>Bombycoidea</taxon>
        <taxon>Bombycidae</taxon>
        <taxon>Bombycinae</taxon>
        <taxon>Bombyx</taxon>
    </lineage>
</organism>
<dbReference type="EnsemblMetazoa" id="XM_038013927.1">
    <property type="protein sequence ID" value="XP_037869855.1"/>
    <property type="gene ID" value="LOC119629120"/>
</dbReference>
<dbReference type="AlphaFoldDB" id="A0A8R2R0N8"/>
<protein>
    <recommendedName>
        <fullName evidence="3">Nuclease HARBI1</fullName>
    </recommendedName>
</protein>
<proteinExistence type="predicted"/>
<sequence length="116" mass="13755">MTSESSFEEFINYIFDSRVYNYPSRRYLRDADNPLEVYDDDEFRKRYRLNKDSVVHILLPLLTNNINENDRGLPLTPILRVLIALRFYATGNFQIVCGDLRKNFSIRSIKNGSKHF</sequence>